<evidence type="ECO:0000313" key="4">
    <source>
        <dbReference type="EMBL" id="KKY18335.1"/>
    </source>
</evidence>
<proteinExistence type="predicted"/>
<feature type="compositionally biased region" description="Basic and acidic residues" evidence="2">
    <location>
        <begin position="37"/>
        <end position="47"/>
    </location>
</feature>
<keyword evidence="1" id="KW-0863">Zinc-finger</keyword>
<keyword evidence="5" id="KW-1185">Reference proteome</keyword>
<feature type="compositionally biased region" description="Basic and acidic residues" evidence="2">
    <location>
        <begin position="55"/>
        <end position="72"/>
    </location>
</feature>
<dbReference type="OrthoDB" id="4822at2759"/>
<organism evidence="4 5">
    <name type="scientific">Phaeomoniella chlamydospora</name>
    <name type="common">Phaeoacremonium chlamydosporum</name>
    <dbReference type="NCBI Taxonomy" id="158046"/>
    <lineage>
        <taxon>Eukaryota</taxon>
        <taxon>Fungi</taxon>
        <taxon>Dikarya</taxon>
        <taxon>Ascomycota</taxon>
        <taxon>Pezizomycotina</taxon>
        <taxon>Eurotiomycetes</taxon>
        <taxon>Chaetothyriomycetidae</taxon>
        <taxon>Phaeomoniellales</taxon>
        <taxon>Phaeomoniellaceae</taxon>
        <taxon>Phaeomoniella</taxon>
    </lineage>
</organism>
<accession>A0A0G2GNE5</accession>
<feature type="domain" description="C2H2-type" evidence="3">
    <location>
        <begin position="23"/>
        <end position="52"/>
    </location>
</feature>
<comment type="caution">
    <text evidence="4">The sequence shown here is derived from an EMBL/GenBank/DDBJ whole genome shotgun (WGS) entry which is preliminary data.</text>
</comment>
<dbReference type="PANTHER" id="PTHR47251">
    <property type="entry name" value="FINGER DOMAIN PROTEIN, PUTATIVE (AFU_ORTHOLOGUE AFUA_3G04180)-RELATED"/>
    <property type="match status" value="1"/>
</dbReference>
<dbReference type="EMBL" id="LCWF01000127">
    <property type="protein sequence ID" value="KKY18335.1"/>
    <property type="molecule type" value="Genomic_DNA"/>
</dbReference>
<dbReference type="Proteomes" id="UP000053317">
    <property type="component" value="Unassembled WGS sequence"/>
</dbReference>
<dbReference type="PROSITE" id="PS00028">
    <property type="entry name" value="ZINC_FINGER_C2H2_1"/>
    <property type="match status" value="1"/>
</dbReference>
<dbReference type="PANTHER" id="PTHR47251:SF1">
    <property type="entry name" value="FINGER DOMAIN PROTEIN, PUTATIVE (AFU_ORTHOLOGUE AFUA_3G04180)-RELATED"/>
    <property type="match status" value="1"/>
</dbReference>
<keyword evidence="1" id="KW-0479">Metal-binding</keyword>
<dbReference type="AlphaFoldDB" id="A0A0G2GNE5"/>
<feature type="compositionally biased region" description="Gly residues" evidence="2">
    <location>
        <begin position="83"/>
        <end position="95"/>
    </location>
</feature>
<evidence type="ECO:0000313" key="5">
    <source>
        <dbReference type="Proteomes" id="UP000053317"/>
    </source>
</evidence>
<dbReference type="Gene3D" id="3.30.160.60">
    <property type="entry name" value="Classic Zinc Finger"/>
    <property type="match status" value="1"/>
</dbReference>
<keyword evidence="1" id="KW-0862">Zinc</keyword>
<dbReference type="InterPro" id="IPR013087">
    <property type="entry name" value="Znf_C2H2_type"/>
</dbReference>
<sequence>MAPRGFTLPSARTESARQARSSFFCTLCQKGYSRQNEFEAHESSYDHQHKKRLKDMKEMQKQTQPKAKEEKGPLISVKLGAKAGEGGPTGSGSGKGFKKGGFKNAFVGLGDDDDAEGTKAEKKDVVMKTVGQDDDDSDFTDYEEEYYDPRRPTDCTPGCRGKVVGIMS</sequence>
<reference evidence="4 5" key="1">
    <citation type="submission" date="2015-05" db="EMBL/GenBank/DDBJ databases">
        <title>Distinctive expansion of gene families associated with plant cell wall degradation and secondary metabolism in the genomes of grapevine trunk pathogens.</title>
        <authorList>
            <person name="Lawrence D.P."/>
            <person name="Travadon R."/>
            <person name="Rolshausen P.E."/>
            <person name="Baumgartner K."/>
        </authorList>
    </citation>
    <scope>NUCLEOTIDE SEQUENCE [LARGE SCALE GENOMIC DNA]</scope>
    <source>
        <strain evidence="4">UCRPC4</strain>
    </source>
</reference>
<dbReference type="GO" id="GO:0008270">
    <property type="term" value="F:zinc ion binding"/>
    <property type="evidence" value="ECO:0007669"/>
    <property type="project" value="UniProtKB-KW"/>
</dbReference>
<feature type="region of interest" description="Disordered" evidence="2">
    <location>
        <begin position="80"/>
        <end position="99"/>
    </location>
</feature>
<reference evidence="4 5" key="2">
    <citation type="submission" date="2015-05" db="EMBL/GenBank/DDBJ databases">
        <authorList>
            <person name="Morales-Cruz A."/>
            <person name="Amrine K.C."/>
            <person name="Cantu D."/>
        </authorList>
    </citation>
    <scope>NUCLEOTIDE SEQUENCE [LARGE SCALE GENOMIC DNA]</scope>
    <source>
        <strain evidence="4">UCRPC4</strain>
    </source>
</reference>
<dbReference type="InterPro" id="IPR036236">
    <property type="entry name" value="Znf_C2H2_sf"/>
</dbReference>
<dbReference type="SUPFAM" id="SSF57667">
    <property type="entry name" value="beta-beta-alpha zinc fingers"/>
    <property type="match status" value="1"/>
</dbReference>
<evidence type="ECO:0000256" key="2">
    <source>
        <dbReference type="SAM" id="MobiDB-lite"/>
    </source>
</evidence>
<evidence type="ECO:0000256" key="1">
    <source>
        <dbReference type="PROSITE-ProRule" id="PRU00042"/>
    </source>
</evidence>
<name>A0A0G2GNE5_PHACM</name>
<dbReference type="PROSITE" id="PS50157">
    <property type="entry name" value="ZINC_FINGER_C2H2_2"/>
    <property type="match status" value="1"/>
</dbReference>
<gene>
    <name evidence="4" type="ORF">UCRPC4_g05047</name>
</gene>
<protein>
    <submittedName>
        <fullName evidence="4">Putative c2h2 finger domain</fullName>
    </submittedName>
</protein>
<evidence type="ECO:0000259" key="3">
    <source>
        <dbReference type="PROSITE" id="PS50157"/>
    </source>
</evidence>
<feature type="region of interest" description="Disordered" evidence="2">
    <location>
        <begin position="37"/>
        <end position="75"/>
    </location>
</feature>